<evidence type="ECO:0000313" key="1">
    <source>
        <dbReference type="EMBL" id="SOC06321.1"/>
    </source>
</evidence>
<name>A0A285SEZ1_9BACL</name>
<organism evidence="1 2">
    <name type="scientific">Ureibacillus xyleni</name>
    <dbReference type="NCBI Taxonomy" id="614648"/>
    <lineage>
        <taxon>Bacteria</taxon>
        <taxon>Bacillati</taxon>
        <taxon>Bacillota</taxon>
        <taxon>Bacilli</taxon>
        <taxon>Bacillales</taxon>
        <taxon>Caryophanaceae</taxon>
        <taxon>Ureibacillus</taxon>
    </lineage>
</organism>
<sequence length="89" mass="10620">MKKRYSILAKIRDGRYFYLNFNDPQILDCLKQVPPPQGLLAIAQWPLFTHAEIEFFVELINGNISYYHLKDRTTDIRETVFFDTTELDY</sequence>
<dbReference type="OrthoDB" id="2735547at2"/>
<gene>
    <name evidence="1" type="ORF">SAMN05880501_104245</name>
</gene>
<dbReference type="EMBL" id="OBMQ01000004">
    <property type="protein sequence ID" value="SOC06321.1"/>
    <property type="molecule type" value="Genomic_DNA"/>
</dbReference>
<keyword evidence="2" id="KW-1185">Reference proteome</keyword>
<protein>
    <submittedName>
        <fullName evidence="1">Uncharacterized protein</fullName>
    </submittedName>
</protein>
<dbReference type="Proteomes" id="UP000219636">
    <property type="component" value="Unassembled WGS sequence"/>
</dbReference>
<accession>A0A285SEZ1</accession>
<proteinExistence type="predicted"/>
<evidence type="ECO:0000313" key="2">
    <source>
        <dbReference type="Proteomes" id="UP000219636"/>
    </source>
</evidence>
<reference evidence="2" key="1">
    <citation type="submission" date="2017-08" db="EMBL/GenBank/DDBJ databases">
        <authorList>
            <person name="Varghese N."/>
            <person name="Submissions S."/>
        </authorList>
    </citation>
    <scope>NUCLEOTIDE SEQUENCE [LARGE SCALE GENOMIC DNA]</scope>
    <source>
        <strain evidence="2">JC22</strain>
    </source>
</reference>
<dbReference type="RefSeq" id="WP_097073192.1">
    <property type="nucleotide sequence ID" value="NZ_OBMQ01000004.1"/>
</dbReference>
<dbReference type="AlphaFoldDB" id="A0A285SEZ1"/>